<protein>
    <recommendedName>
        <fullName evidence="3">Ester cyclase</fullName>
    </recommendedName>
</protein>
<accession>A0A7K1T1H9</accession>
<comment type="caution">
    <text evidence="1">The sequence shown here is derived from an EMBL/GenBank/DDBJ whole genome shotgun (WGS) entry which is preliminary data.</text>
</comment>
<dbReference type="Pfam" id="PF07366">
    <property type="entry name" value="SnoaL"/>
    <property type="match status" value="1"/>
</dbReference>
<dbReference type="EMBL" id="WPIK01000024">
    <property type="protein sequence ID" value="MVN23409.1"/>
    <property type="molecule type" value="Genomic_DNA"/>
</dbReference>
<dbReference type="SUPFAM" id="SSF54427">
    <property type="entry name" value="NTF2-like"/>
    <property type="match status" value="1"/>
</dbReference>
<dbReference type="InterPro" id="IPR032710">
    <property type="entry name" value="NTF2-like_dom_sf"/>
</dbReference>
<dbReference type="InterPro" id="IPR009959">
    <property type="entry name" value="Cyclase_SnoaL-like"/>
</dbReference>
<dbReference type="PANTHER" id="PTHR38436">
    <property type="entry name" value="POLYKETIDE CYCLASE SNOAL-LIKE DOMAIN"/>
    <property type="match status" value="1"/>
</dbReference>
<dbReference type="PANTHER" id="PTHR38436:SF1">
    <property type="entry name" value="ESTER CYCLASE"/>
    <property type="match status" value="1"/>
</dbReference>
<keyword evidence="2" id="KW-1185">Reference proteome</keyword>
<organism evidence="1 2">
    <name type="scientific">Mucilaginibacter arboris</name>
    <dbReference type="NCBI Taxonomy" id="2682090"/>
    <lineage>
        <taxon>Bacteria</taxon>
        <taxon>Pseudomonadati</taxon>
        <taxon>Bacteroidota</taxon>
        <taxon>Sphingobacteriia</taxon>
        <taxon>Sphingobacteriales</taxon>
        <taxon>Sphingobacteriaceae</taxon>
        <taxon>Mucilaginibacter</taxon>
    </lineage>
</organism>
<evidence type="ECO:0000313" key="1">
    <source>
        <dbReference type="EMBL" id="MVN23409.1"/>
    </source>
</evidence>
<dbReference type="PROSITE" id="PS51257">
    <property type="entry name" value="PROKAR_LIPOPROTEIN"/>
    <property type="match status" value="1"/>
</dbReference>
<reference evidence="1 2" key="1">
    <citation type="submission" date="2019-12" db="EMBL/GenBank/DDBJ databases">
        <title>Mucilaginibacter sp. HMF7410 genome sequencing and assembly.</title>
        <authorList>
            <person name="Kang H."/>
            <person name="Cha I."/>
            <person name="Kim H."/>
            <person name="Joh K."/>
        </authorList>
    </citation>
    <scope>NUCLEOTIDE SEQUENCE [LARGE SCALE GENOMIC DNA]</scope>
    <source>
        <strain evidence="1 2">HMF7410</strain>
    </source>
</reference>
<evidence type="ECO:0008006" key="3">
    <source>
        <dbReference type="Google" id="ProtNLM"/>
    </source>
</evidence>
<dbReference type="RefSeq" id="WP_157569611.1">
    <property type="nucleotide sequence ID" value="NZ_WPIK01000024.1"/>
</dbReference>
<dbReference type="GO" id="GO:0030638">
    <property type="term" value="P:polyketide metabolic process"/>
    <property type="evidence" value="ECO:0007669"/>
    <property type="project" value="InterPro"/>
</dbReference>
<gene>
    <name evidence="1" type="ORF">GO621_17940</name>
</gene>
<dbReference type="Proteomes" id="UP000462014">
    <property type="component" value="Unassembled WGS sequence"/>
</dbReference>
<sequence length="176" mass="19052">MKKIIIGTALATCFLSACNTNSNTTLKGKDSSTASLEKNKQTALNSVEAYSKKDIAGILKDCSSDFVDYGTGEGKPMKNQDSIRTMMKSFFAAFPDYKGENFKAVAEGDTVIVTANWSGTFKNAFMNIKPTGKSFKAPDADIFTFNDAGKITSHKGVQSEGTFFYQLGISMPAKKK</sequence>
<proteinExistence type="predicted"/>
<evidence type="ECO:0000313" key="2">
    <source>
        <dbReference type="Proteomes" id="UP000462014"/>
    </source>
</evidence>
<dbReference type="AlphaFoldDB" id="A0A7K1T1H9"/>
<name>A0A7K1T1H9_9SPHI</name>
<dbReference type="Gene3D" id="3.10.450.50">
    <property type="match status" value="1"/>
</dbReference>